<accession>A0ABS3Z5Y2</accession>
<reference evidence="1 2" key="1">
    <citation type="submission" date="2020-09" db="EMBL/GenBank/DDBJ databases">
        <authorList>
            <person name="Tanuku N.R.S."/>
        </authorList>
    </citation>
    <scope>NUCLEOTIDE SEQUENCE [LARGE SCALE GENOMIC DNA]</scope>
    <source>
        <strain evidence="1 2">AK62</strain>
    </source>
</reference>
<evidence type="ECO:0008006" key="3">
    <source>
        <dbReference type="Google" id="ProtNLM"/>
    </source>
</evidence>
<dbReference type="Proteomes" id="UP000810171">
    <property type="component" value="Unassembled WGS sequence"/>
</dbReference>
<protein>
    <recommendedName>
        <fullName evidence="3">Glycosyltransferase</fullName>
    </recommendedName>
</protein>
<dbReference type="SUPFAM" id="SSF53756">
    <property type="entry name" value="UDP-Glycosyltransferase/glycogen phosphorylase"/>
    <property type="match status" value="1"/>
</dbReference>
<comment type="caution">
    <text evidence="1">The sequence shown here is derived from an EMBL/GenBank/DDBJ whole genome shotgun (WGS) entry which is preliminary data.</text>
</comment>
<organism evidence="1 2">
    <name type="scientific">Marinobacterium alkalitolerans</name>
    <dbReference type="NCBI Taxonomy" id="1542925"/>
    <lineage>
        <taxon>Bacteria</taxon>
        <taxon>Pseudomonadati</taxon>
        <taxon>Pseudomonadota</taxon>
        <taxon>Gammaproteobacteria</taxon>
        <taxon>Oceanospirillales</taxon>
        <taxon>Oceanospirillaceae</taxon>
        <taxon>Marinobacterium</taxon>
    </lineage>
</organism>
<keyword evidence="2" id="KW-1185">Reference proteome</keyword>
<dbReference type="Pfam" id="PF13528">
    <property type="entry name" value="Glyco_trans_1_3"/>
    <property type="match status" value="2"/>
</dbReference>
<dbReference type="NCBIfam" id="TIGR00661">
    <property type="entry name" value="MJ1255"/>
    <property type="match status" value="1"/>
</dbReference>
<evidence type="ECO:0000313" key="2">
    <source>
        <dbReference type="Proteomes" id="UP000810171"/>
    </source>
</evidence>
<gene>
    <name evidence="1" type="ORF">H9C73_00105</name>
</gene>
<dbReference type="EMBL" id="JACVEW010000001">
    <property type="protein sequence ID" value="MBP0047120.1"/>
    <property type="molecule type" value="Genomic_DNA"/>
</dbReference>
<sequence length="347" mass="38917">MRILYGVQATGNGHITRARVLLPALQAAGAEVDVLFSGRPRERLFNMEPFGRYTHRRGLTFITEAGRVKWWQTLLQNRPVELMRDIRALDVRGYDLVLSDFEPVTAWAARRAAVPSLGIAHQYAFLYPIPGTGFSPWLKPSIRLFAPVDEAVGLHWSAFNAPILPPMIEPLTGQPSREADKVLVYLPFEARDEVVYWLSGLPKVRFRVYCNVDQPRTVDNVELLPFSRSGFQQDLYTCRGVIANAGFGLCSEAIQAGKNLLVKPLSGQLEQVSNAVVLEQMGLAQVMPRLGLDPIRHWLEQPAANPVPWPNVASTLARWILTGRQVPLEQLSRELWQDTRVPVITPA</sequence>
<dbReference type="RefSeq" id="WP_209285741.1">
    <property type="nucleotide sequence ID" value="NZ_JACVEW010000001.1"/>
</dbReference>
<proteinExistence type="predicted"/>
<dbReference type="InterPro" id="IPR005262">
    <property type="entry name" value="MJ1255-like"/>
</dbReference>
<name>A0ABS3Z5Y2_9GAMM</name>
<evidence type="ECO:0000313" key="1">
    <source>
        <dbReference type="EMBL" id="MBP0047120.1"/>
    </source>
</evidence>
<dbReference type="Gene3D" id="3.40.50.2000">
    <property type="entry name" value="Glycogen Phosphorylase B"/>
    <property type="match status" value="1"/>
</dbReference>